<dbReference type="Proteomes" id="UP000237798">
    <property type="component" value="Unassembled WGS sequence"/>
</dbReference>
<comment type="caution">
    <text evidence="1">The sequence shown here is derived from an EMBL/GenBank/DDBJ whole genome shotgun (WGS) entry which is preliminary data.</text>
</comment>
<gene>
    <name evidence="1" type="ORF">CLLU_14800</name>
</gene>
<sequence>MSIYVLLEYVDECKTSYINPTWKGLFEFKKLWRD</sequence>
<proteinExistence type="predicted"/>
<name>A0A2T0BNV1_9CLOT</name>
<dbReference type="EMBL" id="PVXP01000015">
    <property type="protein sequence ID" value="PRR85559.1"/>
    <property type="molecule type" value="Genomic_DNA"/>
</dbReference>
<organism evidence="1 2">
    <name type="scientific">Clostridium luticellarii</name>
    <dbReference type="NCBI Taxonomy" id="1691940"/>
    <lineage>
        <taxon>Bacteria</taxon>
        <taxon>Bacillati</taxon>
        <taxon>Bacillota</taxon>
        <taxon>Clostridia</taxon>
        <taxon>Eubacteriales</taxon>
        <taxon>Clostridiaceae</taxon>
        <taxon>Clostridium</taxon>
    </lineage>
</organism>
<keyword evidence="2" id="KW-1185">Reference proteome</keyword>
<accession>A0A2T0BNV1</accession>
<reference evidence="1 2" key="1">
    <citation type="submission" date="2018-03" db="EMBL/GenBank/DDBJ databases">
        <title>Genome sequence of Clostridium luticellarii DSM 29923.</title>
        <authorList>
            <person name="Poehlein A."/>
            <person name="Daniel R."/>
        </authorList>
    </citation>
    <scope>NUCLEOTIDE SEQUENCE [LARGE SCALE GENOMIC DNA]</scope>
    <source>
        <strain evidence="1 2">DSM 29923</strain>
    </source>
</reference>
<dbReference type="AlphaFoldDB" id="A0A2T0BNV1"/>
<protein>
    <submittedName>
        <fullName evidence="1">Uncharacterized protein</fullName>
    </submittedName>
</protein>
<evidence type="ECO:0000313" key="2">
    <source>
        <dbReference type="Proteomes" id="UP000237798"/>
    </source>
</evidence>
<evidence type="ECO:0000313" key="1">
    <source>
        <dbReference type="EMBL" id="PRR85559.1"/>
    </source>
</evidence>